<protein>
    <submittedName>
        <fullName evidence="3">Uncharacterized protein</fullName>
    </submittedName>
</protein>
<reference evidence="4" key="2">
    <citation type="submission" date="2014-06" db="EMBL/GenBank/DDBJ databases">
        <authorList>
            <person name="Berkman P.J."/>
        </authorList>
    </citation>
    <scope>NUCLEOTIDE SEQUENCE [LARGE SCALE GENOMIC DNA]</scope>
</reference>
<reference evidence="2" key="3">
    <citation type="submission" date="2014-06" db="EMBL/GenBank/DDBJ databases">
        <authorList>
            <person name="Ju J."/>
            <person name="Zhang J."/>
        </authorList>
    </citation>
    <scope>NUCLEOTIDE SEQUENCE</scope>
    <source>
        <strain evidence="2">SscI8</strain>
    </source>
</reference>
<evidence type="ECO:0000256" key="1">
    <source>
        <dbReference type="SAM" id="MobiDB-lite"/>
    </source>
</evidence>
<dbReference type="OrthoDB" id="107110at2759"/>
<accession>A0A0F7SC35</accession>
<dbReference type="EMBL" id="LK056667">
    <property type="protein sequence ID" value="CDR87602.1"/>
    <property type="molecule type" value="Genomic_DNA"/>
</dbReference>
<dbReference type="EMBL" id="CCFA01003124">
    <property type="protein sequence ID" value="CDW98328.1"/>
    <property type="molecule type" value="Genomic_DNA"/>
</dbReference>
<organism evidence="3 4">
    <name type="scientific">Sporisorium scitamineum</name>
    <dbReference type="NCBI Taxonomy" id="49012"/>
    <lineage>
        <taxon>Eukaryota</taxon>
        <taxon>Fungi</taxon>
        <taxon>Dikarya</taxon>
        <taxon>Basidiomycota</taxon>
        <taxon>Ustilaginomycotina</taxon>
        <taxon>Ustilaginomycetes</taxon>
        <taxon>Ustilaginales</taxon>
        <taxon>Ustilaginaceae</taxon>
        <taxon>Sporisorium</taxon>
    </lineage>
</organism>
<dbReference type="PANTHER" id="PTHR33266">
    <property type="entry name" value="CHROMOSOME 15, WHOLE GENOME SHOTGUN SEQUENCE"/>
    <property type="match status" value="1"/>
</dbReference>
<dbReference type="STRING" id="49012.A0A0F7SC35"/>
<proteinExistence type="predicted"/>
<keyword evidence="4" id="KW-1185">Reference proteome</keyword>
<evidence type="ECO:0000313" key="2">
    <source>
        <dbReference type="EMBL" id="CDR87602.1"/>
    </source>
</evidence>
<dbReference type="AlphaFoldDB" id="A0A0F7SC35"/>
<feature type="region of interest" description="Disordered" evidence="1">
    <location>
        <begin position="212"/>
        <end position="268"/>
    </location>
</feature>
<feature type="compositionally biased region" description="Low complexity" evidence="1">
    <location>
        <begin position="256"/>
        <end position="268"/>
    </location>
</feature>
<sequence>MADAATLDAIIQDYIDRNAATDGTFEFTLITLRHLSSHWLSNNPDLNRSLLDSVLNSSLFQQLIPLLVTQHSHLVDGLLRRQLHHRVHSGAYDRFDAAIRPCYPDNDHAHAAAPASPSPNQLIRLLLESAFDQVPSQPHPEDPPLPENDDHTKMLVRSSFALPFRGPAVELLLAHIRIHELGNRRVAALRRARMHQARLDQDAARLMHVEMRQDNSQTDTSSSASASVQFGATATAPAPAPQDQTVVADQEMQQLSSDVDGDTSASSSSLASLTRSVVSVASGAALGDGRLQSPPAGSAASQDSVEAAASLVDTELYYAKVLPIIQSSGFGKSKLCVHLSTAQPGMLVCMRPEPRVPVSFPPQDASVYKYFSSCYEQHLSDPEKAKALTITQSNLVHTIVSSFLAAYCYELHYTLSQLMHISGCFPHFDPLHHAPQSCWNTVVFSLATSLHSKPDFLADLKLDPPYDLCPLSRLASYGLLGLHSTPLSPQSAQTLPPQDQGFIRELLSQRARADLLERICKRAALYLEQYKPNKHKDGYKTPLAQHLTPALAQLEALMPHGSPESGIFFLALDECNTFQRMLPHIRRVWNAARPKRTWLLLIDTNSRVAPMVGAEAREASKRTMKKLARLVHPFVDMPLDVNFVPEKRKKLHDDILKNKCTLLDLNRLLPLLGRPLWNDAIYSDRNHIIEPESVFMKLVEPDTWKWPAPDDSNHNSDSKTDFANIMALLSQRSPLEHSTETHKSQWNKFVRRQVSQHLRFLCNHHQDTDVLDTHIPSEPALSLAVTWSFRHEPELTAHKWSLAVSAIASAQDKIGLNVGLQGEEGVRVLCHMAADLAASARHRSLLVASKPHYIALMGVVTLHDWLECLIGSFDRTSDTFDSKFRDWSRRQWLNFKHVADLEHQIKGEVSMPIDVLGEFWMRHAAIRGVSNQCGWDLLLPIYESDEPPVGKQVFSMHKLSYVALQVKNCASKPSPPQVIGPSLPDLLENSQSRVSLEMFLDLRSKADATLSWSTFKHTHSGFHQVHRVSVFGSSTRTFPLLAQLNTKARDKIPLLFGLASMFTDDFEIDMTEFSRSCEQAPLLSYLRSAQIVKEGKLNQTTSIPSTDEILLTRNPGRRLRSTGKTSAS</sequence>
<gene>
    <name evidence="3" type="primary">SSCI52360.1</name>
    <name evidence="2" type="ORF">SPSC_03450</name>
</gene>
<dbReference type="PANTHER" id="PTHR33266:SF1">
    <property type="entry name" value="F-BOX DOMAIN-CONTAINING PROTEIN"/>
    <property type="match status" value="1"/>
</dbReference>
<dbReference type="Proteomes" id="UP000242770">
    <property type="component" value="Unassembled WGS sequence"/>
</dbReference>
<feature type="compositionally biased region" description="Polar residues" evidence="1">
    <location>
        <begin position="242"/>
        <end position="255"/>
    </location>
</feature>
<name>A0A0F7SC35_9BASI</name>
<reference evidence="3" key="1">
    <citation type="submission" date="2014-06" db="EMBL/GenBank/DDBJ databases">
        <authorList>
            <person name="Berkman J.Paul."/>
        </authorList>
    </citation>
    <scope>NUCLEOTIDE SEQUENCE [LARGE SCALE GENOMIC DNA]</scope>
</reference>
<evidence type="ECO:0000313" key="3">
    <source>
        <dbReference type="EMBL" id="CDW98328.1"/>
    </source>
</evidence>
<feature type="compositionally biased region" description="Low complexity" evidence="1">
    <location>
        <begin position="214"/>
        <end position="237"/>
    </location>
</feature>
<evidence type="ECO:0000313" key="4">
    <source>
        <dbReference type="Proteomes" id="UP000242770"/>
    </source>
</evidence>